<dbReference type="Proteomes" id="UP000472971">
    <property type="component" value="Unassembled WGS sequence"/>
</dbReference>
<protein>
    <recommendedName>
        <fullName evidence="5">DUF3926 domain-containing protein</fullName>
    </recommendedName>
</protein>
<keyword evidence="3" id="KW-1185">Reference proteome</keyword>
<organism evidence="2 3">
    <name type="scientific">Bacillus aquiflavi</name>
    <dbReference type="NCBI Taxonomy" id="2672567"/>
    <lineage>
        <taxon>Bacteria</taxon>
        <taxon>Bacillati</taxon>
        <taxon>Bacillota</taxon>
        <taxon>Bacilli</taxon>
        <taxon>Bacillales</taxon>
        <taxon>Bacillaceae</taxon>
        <taxon>Bacillus</taxon>
    </lineage>
</organism>
<evidence type="ECO:0008006" key="5">
    <source>
        <dbReference type="Google" id="ProtNLM"/>
    </source>
</evidence>
<gene>
    <name evidence="2" type="ORF">G4D64_11705</name>
    <name evidence="1" type="ORF">H1Z61_12315</name>
</gene>
<reference evidence="2 3" key="1">
    <citation type="submission" date="2020-02" db="EMBL/GenBank/DDBJ databases">
        <title>Bacillus aquiflavi sp. nov., isolated from yellow water of strong flavor Chinese baijiu in Yibin region of China.</title>
        <authorList>
            <person name="Xie J."/>
        </authorList>
    </citation>
    <scope>NUCLEOTIDE SEQUENCE [LARGE SCALE GENOMIC DNA]</scope>
    <source>
        <strain evidence="2 3">3H-10</strain>
    </source>
</reference>
<evidence type="ECO:0000313" key="2">
    <source>
        <dbReference type="EMBL" id="NEY82148.1"/>
    </source>
</evidence>
<dbReference type="RefSeq" id="WP_163242532.1">
    <property type="nucleotide sequence ID" value="NZ_CP082780.1"/>
</dbReference>
<name>A0A6B3VXX2_9BACI</name>
<comment type="caution">
    <text evidence="2">The sequence shown here is derived from an EMBL/GenBank/DDBJ whole genome shotgun (WGS) entry which is preliminary data.</text>
</comment>
<dbReference type="EMBL" id="JAAIWN010000027">
    <property type="protein sequence ID" value="NEY82148.1"/>
    <property type="molecule type" value="Genomic_DNA"/>
</dbReference>
<sequence length="65" mass="7343">MNNELIKTIVRLKLQAGMQLLNVMPAQCQETGKQLLEALHEEIEASLVSRKENNSNSELSHINIE</sequence>
<dbReference type="EMBL" id="JACEIO010000029">
    <property type="protein sequence ID" value="MBA4537892.1"/>
    <property type="molecule type" value="Genomic_DNA"/>
</dbReference>
<evidence type="ECO:0000313" key="4">
    <source>
        <dbReference type="Proteomes" id="UP000570010"/>
    </source>
</evidence>
<proteinExistence type="predicted"/>
<evidence type="ECO:0000313" key="1">
    <source>
        <dbReference type="EMBL" id="MBA4537892.1"/>
    </source>
</evidence>
<evidence type="ECO:0000313" key="3">
    <source>
        <dbReference type="Proteomes" id="UP000472971"/>
    </source>
</evidence>
<accession>A0A6B3VXX2</accession>
<dbReference type="AlphaFoldDB" id="A0A6B3VXX2"/>
<dbReference type="Proteomes" id="UP000570010">
    <property type="component" value="Unassembled WGS sequence"/>
</dbReference>
<reference evidence="1 4" key="2">
    <citation type="submission" date="2020-07" db="EMBL/GenBank/DDBJ databases">
        <authorList>
            <person name="Feng H."/>
        </authorList>
    </citation>
    <scope>NUCLEOTIDE SEQUENCE [LARGE SCALE GENOMIC DNA]</scope>
    <source>
        <strain evidence="1">S-12</strain>
        <strain evidence="4">s-12</strain>
    </source>
</reference>